<accession>M3VBZ2</accession>
<feature type="transmembrane region" description="Helical" evidence="10">
    <location>
        <begin position="414"/>
        <end position="441"/>
    </location>
</feature>
<keyword evidence="6" id="KW-0915">Sodium</keyword>
<comment type="subcellular location">
    <subcellularLocation>
        <location evidence="1">Cell membrane</location>
        <topology evidence="1">Multi-pass membrane protein</topology>
    </subcellularLocation>
</comment>
<dbReference type="STRING" id="410332.SAMN04488550_1125"/>
<gene>
    <name evidence="12" type="ORF">GM1_029_00100</name>
</gene>
<dbReference type="GO" id="GO:0005886">
    <property type="term" value="C:plasma membrane"/>
    <property type="evidence" value="ECO:0007669"/>
    <property type="project" value="UniProtKB-SubCell"/>
</dbReference>
<dbReference type="RefSeq" id="WP_008380624.1">
    <property type="nucleotide sequence ID" value="NZ_BAOP01000029.1"/>
</dbReference>
<proteinExistence type="predicted"/>
<dbReference type="GO" id="GO:0015386">
    <property type="term" value="F:potassium:proton antiporter activity"/>
    <property type="evidence" value="ECO:0007669"/>
    <property type="project" value="TreeGrafter"/>
</dbReference>
<name>M3VBZ2_GORML</name>
<dbReference type="GO" id="GO:0015385">
    <property type="term" value="F:sodium:proton antiporter activity"/>
    <property type="evidence" value="ECO:0007669"/>
    <property type="project" value="InterPro"/>
</dbReference>
<dbReference type="PANTHER" id="PTHR10110">
    <property type="entry name" value="SODIUM/HYDROGEN EXCHANGER"/>
    <property type="match status" value="1"/>
</dbReference>
<keyword evidence="9" id="KW-0739">Sodium transport</keyword>
<organism evidence="12 13">
    <name type="scientific">Gordonia malaquae NBRC 108250</name>
    <dbReference type="NCBI Taxonomy" id="1223542"/>
    <lineage>
        <taxon>Bacteria</taxon>
        <taxon>Bacillati</taxon>
        <taxon>Actinomycetota</taxon>
        <taxon>Actinomycetes</taxon>
        <taxon>Mycobacteriales</taxon>
        <taxon>Gordoniaceae</taxon>
        <taxon>Gordonia</taxon>
    </lineage>
</organism>
<evidence type="ECO:0000256" key="3">
    <source>
        <dbReference type="ARBA" id="ARBA00022475"/>
    </source>
</evidence>
<dbReference type="GO" id="GO:0098719">
    <property type="term" value="P:sodium ion import across plasma membrane"/>
    <property type="evidence" value="ECO:0007669"/>
    <property type="project" value="TreeGrafter"/>
</dbReference>
<feature type="transmembrane region" description="Helical" evidence="10">
    <location>
        <begin position="388"/>
        <end position="408"/>
    </location>
</feature>
<feature type="domain" description="Cation/H+ exchanger transmembrane" evidence="11">
    <location>
        <begin position="12"/>
        <end position="443"/>
    </location>
</feature>
<evidence type="ECO:0000313" key="13">
    <source>
        <dbReference type="Proteomes" id="UP000035009"/>
    </source>
</evidence>
<evidence type="ECO:0000256" key="2">
    <source>
        <dbReference type="ARBA" id="ARBA00022448"/>
    </source>
</evidence>
<dbReference type="Proteomes" id="UP000035009">
    <property type="component" value="Unassembled WGS sequence"/>
</dbReference>
<evidence type="ECO:0000259" key="11">
    <source>
        <dbReference type="Pfam" id="PF00999"/>
    </source>
</evidence>
<feature type="transmembrane region" description="Helical" evidence="10">
    <location>
        <begin position="300"/>
        <end position="326"/>
    </location>
</feature>
<dbReference type="AlphaFoldDB" id="M3VBZ2"/>
<dbReference type="EMBL" id="BAOP01000029">
    <property type="protein sequence ID" value="GAC81108.1"/>
    <property type="molecule type" value="Genomic_DNA"/>
</dbReference>
<dbReference type="GO" id="GO:0051453">
    <property type="term" value="P:regulation of intracellular pH"/>
    <property type="evidence" value="ECO:0007669"/>
    <property type="project" value="TreeGrafter"/>
</dbReference>
<reference evidence="12 13" key="1">
    <citation type="submission" date="2013-02" db="EMBL/GenBank/DDBJ databases">
        <title>Whole genome shotgun sequence of Gordonia malaquae NBRC 108250.</title>
        <authorList>
            <person name="Yoshida I."/>
            <person name="Hosoyama A."/>
            <person name="Tsuchikane K."/>
            <person name="Ando Y."/>
            <person name="Baba S."/>
            <person name="Ohji S."/>
            <person name="Hamada M."/>
            <person name="Tamura T."/>
            <person name="Yamazoe A."/>
            <person name="Yamazaki S."/>
            <person name="Fujita N."/>
        </authorList>
    </citation>
    <scope>NUCLEOTIDE SEQUENCE [LARGE SCALE GENOMIC DNA]</scope>
    <source>
        <strain evidence="12 13">NBRC 108250</strain>
    </source>
</reference>
<evidence type="ECO:0000256" key="6">
    <source>
        <dbReference type="ARBA" id="ARBA00023053"/>
    </source>
</evidence>
<evidence type="ECO:0000256" key="1">
    <source>
        <dbReference type="ARBA" id="ARBA00004651"/>
    </source>
</evidence>
<keyword evidence="3" id="KW-1003">Cell membrane</keyword>
<comment type="caution">
    <text evidence="12">The sequence shown here is derived from an EMBL/GenBank/DDBJ whole genome shotgun (WGS) entry which is preliminary data.</text>
</comment>
<keyword evidence="5 10" id="KW-1133">Transmembrane helix</keyword>
<keyword evidence="2" id="KW-0813">Transport</keyword>
<evidence type="ECO:0000256" key="4">
    <source>
        <dbReference type="ARBA" id="ARBA00022692"/>
    </source>
</evidence>
<feature type="transmembrane region" description="Helical" evidence="10">
    <location>
        <begin position="54"/>
        <end position="71"/>
    </location>
</feature>
<dbReference type="InterPro" id="IPR018422">
    <property type="entry name" value="Cation/H_exchanger_CPA1"/>
</dbReference>
<dbReference type="OrthoDB" id="57886at2"/>
<feature type="transmembrane region" description="Helical" evidence="10">
    <location>
        <begin position="206"/>
        <end position="226"/>
    </location>
</feature>
<evidence type="ECO:0000256" key="8">
    <source>
        <dbReference type="ARBA" id="ARBA00023136"/>
    </source>
</evidence>
<sequence length="578" mass="62203">MEAVLIVVLCVLAIAAANQLAPRLRLAAPLLLVLAGVVVSYLPNVPEIDVDPEIILIGVLPPLLYAAAVAMPTMEFKRDLRAISGLAVVLVVVSSLGLGLVFMWILPDADFATGVALGAILSPTDAVATTTVKRVGAPNRLITVLSGESLFNDASALVLLRAAIAAMAASVSLWGVAVSFLWAVVAAVGVGAAVGWIVVRVRAMISNTAVATAVSFVTPYLAYVPAELLEGSGLVAAVAAGLVTGRVGVRRLTAAHRLSDVQNWRMIELLLEGGVFLLMGLELKALVSEVSESNESVWHAAWPAALAFVLLIVFRFIVVMPLVAWIERRAQRVISHEDKLARIQETLAGPDLPERFTERRTEMVRTRIDRRLADIAYYRAESIGAREGFVLVWAGMRGVVTLAAAQTLPTDTPYRAMLVLLAFFVAVGSLVIQGTTLGAFVRWMKLPDHGAQVESERRELGREMAALTAQVMSDPKVGGADPEIALRIRTLRELEATASDADLGEDADTAPDVLDRRIATADRMRVIRRHVIDEQRRHLLDLSQRAAYSSEVLTAVLDKLDAEEISLDAQTPTVDDRP</sequence>
<feature type="transmembrane region" description="Helical" evidence="10">
    <location>
        <begin position="83"/>
        <end position="105"/>
    </location>
</feature>
<dbReference type="Gene3D" id="6.10.140.1330">
    <property type="match status" value="1"/>
</dbReference>
<keyword evidence="8 10" id="KW-0472">Membrane</keyword>
<protein>
    <recommendedName>
        <fullName evidence="11">Cation/H+ exchanger transmembrane domain-containing protein</fullName>
    </recommendedName>
</protein>
<evidence type="ECO:0000256" key="7">
    <source>
        <dbReference type="ARBA" id="ARBA00023065"/>
    </source>
</evidence>
<evidence type="ECO:0000256" key="10">
    <source>
        <dbReference type="SAM" id="Phobius"/>
    </source>
</evidence>
<dbReference type="Pfam" id="PF00999">
    <property type="entry name" value="Na_H_Exchanger"/>
    <property type="match status" value="1"/>
</dbReference>
<keyword evidence="7" id="KW-0406">Ion transport</keyword>
<feature type="transmembrane region" description="Helical" evidence="10">
    <location>
        <begin position="180"/>
        <end position="199"/>
    </location>
</feature>
<dbReference type="InterPro" id="IPR006153">
    <property type="entry name" value="Cation/H_exchanger_TM"/>
</dbReference>
<dbReference type="PANTHER" id="PTHR10110:SF86">
    <property type="entry name" value="SODIUM_HYDROGEN EXCHANGER 7"/>
    <property type="match status" value="1"/>
</dbReference>
<keyword evidence="4 10" id="KW-0812">Transmembrane</keyword>
<evidence type="ECO:0000313" key="12">
    <source>
        <dbReference type="EMBL" id="GAC81108.1"/>
    </source>
</evidence>
<evidence type="ECO:0000256" key="5">
    <source>
        <dbReference type="ARBA" id="ARBA00022989"/>
    </source>
</evidence>
<keyword evidence="13" id="KW-1185">Reference proteome</keyword>
<dbReference type="eggNOG" id="COG0025">
    <property type="taxonomic scope" value="Bacteria"/>
</dbReference>
<evidence type="ECO:0000256" key="9">
    <source>
        <dbReference type="ARBA" id="ARBA00023201"/>
    </source>
</evidence>